<keyword evidence="9 12" id="KW-0862">Zinc</keyword>
<evidence type="ECO:0000256" key="3">
    <source>
        <dbReference type="ARBA" id="ARBA00009490"/>
    </source>
</evidence>
<evidence type="ECO:0000313" key="14">
    <source>
        <dbReference type="EMBL" id="QKV53639.1"/>
    </source>
</evidence>
<dbReference type="GO" id="GO:0031012">
    <property type="term" value="C:extracellular matrix"/>
    <property type="evidence" value="ECO:0007669"/>
    <property type="project" value="InterPro"/>
</dbReference>
<dbReference type="GO" id="GO:0005615">
    <property type="term" value="C:extracellular space"/>
    <property type="evidence" value="ECO:0007669"/>
    <property type="project" value="InterPro"/>
</dbReference>
<evidence type="ECO:0000256" key="8">
    <source>
        <dbReference type="ARBA" id="ARBA00022801"/>
    </source>
</evidence>
<dbReference type="EMBL" id="CP054840">
    <property type="protein sequence ID" value="QKV53639.1"/>
    <property type="molecule type" value="Genomic_DNA"/>
</dbReference>
<keyword evidence="5" id="KW-0645">Protease</keyword>
<feature type="domain" description="Peptidase metallopeptidase" evidence="13">
    <location>
        <begin position="48"/>
        <end position="243"/>
    </location>
</feature>
<keyword evidence="6 12" id="KW-0479">Metal-binding</keyword>
<keyword evidence="4" id="KW-0964">Secreted</keyword>
<dbReference type="GO" id="GO:0005509">
    <property type="term" value="F:calcium ion binding"/>
    <property type="evidence" value="ECO:0007669"/>
    <property type="project" value="InterPro"/>
</dbReference>
<dbReference type="InterPro" id="IPR011049">
    <property type="entry name" value="Serralysin-like_metalloprot_C"/>
</dbReference>
<dbReference type="RefSeq" id="WP_175504445.1">
    <property type="nucleotide sequence ID" value="NZ_CP054840.1"/>
</dbReference>
<dbReference type="KEGG" id="aant:HUK68_12460"/>
<dbReference type="InterPro" id="IPR016294">
    <property type="entry name" value="Pept_M10B"/>
</dbReference>
<dbReference type="InterPro" id="IPR018511">
    <property type="entry name" value="Hemolysin-typ_Ca-bd_CS"/>
</dbReference>
<evidence type="ECO:0000256" key="7">
    <source>
        <dbReference type="ARBA" id="ARBA00022737"/>
    </source>
</evidence>
<dbReference type="InterPro" id="IPR013858">
    <property type="entry name" value="Peptidase_M10B_C"/>
</dbReference>
<keyword evidence="10" id="KW-0482">Metalloprotease</keyword>
<gene>
    <name evidence="14" type="ORF">HUK68_12460</name>
</gene>
<comment type="cofactor">
    <cofactor evidence="1">
        <name>Ca(2+)</name>
        <dbReference type="ChEBI" id="CHEBI:29108"/>
    </cofactor>
</comment>
<dbReference type="InterPro" id="IPR001343">
    <property type="entry name" value="Hemolysn_Ca-bd"/>
</dbReference>
<dbReference type="InterPro" id="IPR024079">
    <property type="entry name" value="MetalloPept_cat_dom_sf"/>
</dbReference>
<dbReference type="SMART" id="SM00235">
    <property type="entry name" value="ZnMc"/>
    <property type="match status" value="1"/>
</dbReference>
<dbReference type="Gene3D" id="2.150.10.10">
    <property type="entry name" value="Serralysin-like metalloprotease, C-terminal"/>
    <property type="match status" value="1"/>
</dbReference>
<proteinExistence type="inferred from homology"/>
<dbReference type="PROSITE" id="PS00330">
    <property type="entry name" value="HEMOLYSIN_CALCIUM"/>
    <property type="match status" value="1"/>
</dbReference>
<dbReference type="InterPro" id="IPR001818">
    <property type="entry name" value="Pept_M10_metallopeptidase"/>
</dbReference>
<keyword evidence="7" id="KW-0677">Repeat</keyword>
<dbReference type="GO" id="GO:0004222">
    <property type="term" value="F:metalloendopeptidase activity"/>
    <property type="evidence" value="ECO:0007669"/>
    <property type="project" value="InterPro"/>
</dbReference>
<dbReference type="PRINTS" id="PR00313">
    <property type="entry name" value="CABNDNGRPT"/>
</dbReference>
<evidence type="ECO:0000256" key="11">
    <source>
        <dbReference type="PIRSR" id="PIRSR001205-1"/>
    </source>
</evidence>
<name>A0A6N1X2J2_9BURK</name>
<dbReference type="CDD" id="cd04277">
    <property type="entry name" value="ZnMc_serralysin_like"/>
    <property type="match status" value="1"/>
</dbReference>
<accession>A0A6N1X2J2</accession>
<dbReference type="Pfam" id="PF08548">
    <property type="entry name" value="Peptidase_M10_C"/>
    <property type="match status" value="1"/>
</dbReference>
<dbReference type="InterPro" id="IPR006026">
    <property type="entry name" value="Peptidase_Metallo"/>
</dbReference>
<evidence type="ECO:0000259" key="13">
    <source>
        <dbReference type="SMART" id="SM00235"/>
    </source>
</evidence>
<evidence type="ECO:0000256" key="6">
    <source>
        <dbReference type="ARBA" id="ARBA00022723"/>
    </source>
</evidence>
<dbReference type="PANTHER" id="PTHR38340">
    <property type="entry name" value="S-LAYER PROTEIN"/>
    <property type="match status" value="1"/>
</dbReference>
<evidence type="ECO:0000256" key="9">
    <source>
        <dbReference type="ARBA" id="ARBA00022833"/>
    </source>
</evidence>
<protein>
    <submittedName>
        <fullName evidence="14">M10 family metallopeptidase</fullName>
    </submittedName>
</protein>
<keyword evidence="15" id="KW-1185">Reference proteome</keyword>
<dbReference type="NCBIfam" id="NF035945">
    <property type="entry name" value="Zn_serralysin"/>
    <property type="match status" value="1"/>
</dbReference>
<dbReference type="SUPFAM" id="SSF55486">
    <property type="entry name" value="Metalloproteases ('zincins'), catalytic domain"/>
    <property type="match status" value="1"/>
</dbReference>
<dbReference type="PANTHER" id="PTHR38340:SF1">
    <property type="entry name" value="S-LAYER PROTEIN"/>
    <property type="match status" value="1"/>
</dbReference>
<evidence type="ECO:0000256" key="12">
    <source>
        <dbReference type="PIRSR" id="PIRSR001205-2"/>
    </source>
</evidence>
<dbReference type="InterPro" id="IPR050557">
    <property type="entry name" value="RTX_toxin/Mannuronan_C5-epim"/>
</dbReference>
<dbReference type="GO" id="GO:0006508">
    <property type="term" value="P:proteolysis"/>
    <property type="evidence" value="ECO:0007669"/>
    <property type="project" value="UniProtKB-KW"/>
</dbReference>
<evidence type="ECO:0000256" key="2">
    <source>
        <dbReference type="ARBA" id="ARBA00004613"/>
    </source>
</evidence>
<dbReference type="Proteomes" id="UP000509579">
    <property type="component" value="Chromosome"/>
</dbReference>
<feature type="active site" evidence="11">
    <location>
        <position position="188"/>
    </location>
</feature>
<dbReference type="Pfam" id="PF00413">
    <property type="entry name" value="Peptidase_M10"/>
    <property type="match status" value="1"/>
</dbReference>
<reference evidence="14 15" key="1">
    <citation type="submission" date="2020-06" db="EMBL/GenBank/DDBJ databases">
        <title>Acidovorax antarctica sp. nov., isolated from Corinth ice sheet soil, Antarctic Fields Peninsula.</title>
        <authorList>
            <person name="Xu Q."/>
            <person name="Peng F."/>
        </authorList>
    </citation>
    <scope>NUCLEOTIDE SEQUENCE [LARGE SCALE GENOMIC DNA]</scope>
    <source>
        <strain evidence="14 15">16-35-5</strain>
    </source>
</reference>
<comment type="cofactor">
    <cofactor evidence="12">
        <name>Zn(2+)</name>
        <dbReference type="ChEBI" id="CHEBI:29105"/>
    </cofactor>
    <text evidence="12">Binds 1 zinc ion per subunit.</text>
</comment>
<evidence type="ECO:0000256" key="5">
    <source>
        <dbReference type="ARBA" id="ARBA00022670"/>
    </source>
</evidence>
<dbReference type="GO" id="GO:0008270">
    <property type="term" value="F:zinc ion binding"/>
    <property type="evidence" value="ECO:0007669"/>
    <property type="project" value="InterPro"/>
</dbReference>
<evidence type="ECO:0000256" key="1">
    <source>
        <dbReference type="ARBA" id="ARBA00001913"/>
    </source>
</evidence>
<dbReference type="SUPFAM" id="SSF51120">
    <property type="entry name" value="beta-Roll"/>
    <property type="match status" value="1"/>
</dbReference>
<dbReference type="AlphaFoldDB" id="A0A6N1X2J2"/>
<feature type="binding site" evidence="12">
    <location>
        <position position="191"/>
    </location>
    <ligand>
        <name>Zn(2+)</name>
        <dbReference type="ChEBI" id="CHEBI:29105"/>
        <note>catalytic</note>
    </ligand>
</feature>
<comment type="similarity">
    <text evidence="3">Belongs to the peptidase M10B family.</text>
</comment>
<keyword evidence="8" id="KW-0378">Hydrolase</keyword>
<evidence type="ECO:0000256" key="4">
    <source>
        <dbReference type="ARBA" id="ARBA00022525"/>
    </source>
</evidence>
<organism evidence="14 15">
    <name type="scientific">Comamonas antarctica</name>
    <dbReference type="NCBI Taxonomy" id="2743470"/>
    <lineage>
        <taxon>Bacteria</taxon>
        <taxon>Pseudomonadati</taxon>
        <taxon>Pseudomonadota</taxon>
        <taxon>Betaproteobacteria</taxon>
        <taxon>Burkholderiales</taxon>
        <taxon>Comamonadaceae</taxon>
        <taxon>Comamonas</taxon>
    </lineage>
</organism>
<feature type="binding site" evidence="12">
    <location>
        <position position="187"/>
    </location>
    <ligand>
        <name>Zn(2+)</name>
        <dbReference type="ChEBI" id="CHEBI:29105"/>
        <note>catalytic</note>
    </ligand>
</feature>
<evidence type="ECO:0000256" key="10">
    <source>
        <dbReference type="ARBA" id="ARBA00023049"/>
    </source>
</evidence>
<feature type="binding site" evidence="12">
    <location>
        <position position="197"/>
    </location>
    <ligand>
        <name>Zn(2+)</name>
        <dbReference type="ChEBI" id="CHEBI:29105"/>
        <note>catalytic</note>
    </ligand>
</feature>
<comment type="subcellular location">
    <subcellularLocation>
        <location evidence="2">Secreted</location>
    </subcellularLocation>
</comment>
<dbReference type="PIRSF" id="PIRSF001205">
    <property type="entry name" value="Peptidase_M10B"/>
    <property type="match status" value="1"/>
</dbReference>
<sequence>MNVNNVSVSTSVSSVNSVLNNSNRGGDAGRNYKPSYDVDAAGKQISRDNKTWNGPGVIGKEAEVSYSFPEWQYNQYNVGRNTRLSKFTEQQQEQTELALQSWSDLANITFVKKAPTEKANITFGNYVGQGQAYAMMPFTYAPRDYRGHSSDGQAWFNINYSQATTRDGLYANLHPELGNYGRLTITHEIGHTLGLNHPGNYNAGQGNPTYRNASYAEDTRQYTSMSYWAEANTGGDNKGYYAAAPLMDDIAAIQRLYGANMETRTGDTVYGFNSNSERDFFTIKSSDQKVIFSVWDAGGNDTFDFSGYSQNQNINLNEASFSDVGGMKKNVSIAKGVTLENAIGGSGNDVIVGNAADNSIDGGNGNDTIYGGAGQDVLKGGAGADVFVYTQASDSTVAAFDKIMDFQTGIDKIDFSFFNQKAGQPGFIHVSQAFTGAAGEVVMSYDAQSNTSDILLSLDKDGIPDMKIHLVGQIDLAHDLIM</sequence>
<evidence type="ECO:0000313" key="15">
    <source>
        <dbReference type="Proteomes" id="UP000509579"/>
    </source>
</evidence>
<dbReference type="InterPro" id="IPR034033">
    <property type="entry name" value="Serralysin-like"/>
</dbReference>
<dbReference type="Pfam" id="PF00353">
    <property type="entry name" value="HemolysinCabind"/>
    <property type="match status" value="1"/>
</dbReference>
<dbReference type="Gene3D" id="3.40.390.10">
    <property type="entry name" value="Collagenase (Catalytic Domain)"/>
    <property type="match status" value="1"/>
</dbReference>